<dbReference type="Proteomes" id="UP000253472">
    <property type="component" value="Unassembled WGS sequence"/>
</dbReference>
<dbReference type="SMART" id="SM00978">
    <property type="entry name" value="Tim44"/>
    <property type="match status" value="1"/>
</dbReference>
<keyword evidence="9 13" id="KW-0811">Translocation</keyword>
<dbReference type="InterPro" id="IPR017303">
    <property type="entry name" value="Tim44"/>
</dbReference>
<evidence type="ECO:0000256" key="1">
    <source>
        <dbReference type="ARBA" id="ARBA00004637"/>
    </source>
</evidence>
<evidence type="ECO:0000256" key="3">
    <source>
        <dbReference type="ARBA" id="ARBA00022448"/>
    </source>
</evidence>
<name>A0A367XLY7_9ASCO</name>
<accession>A0A367XLY7</accession>
<dbReference type="InterPro" id="IPR039544">
    <property type="entry name" value="Tim44-like"/>
</dbReference>
<dbReference type="GO" id="GO:0051087">
    <property type="term" value="F:protein-folding chaperone binding"/>
    <property type="evidence" value="ECO:0007669"/>
    <property type="project" value="InterPro"/>
</dbReference>
<keyword evidence="14" id="KW-0175">Coiled coil</keyword>
<evidence type="ECO:0000313" key="17">
    <source>
        <dbReference type="Proteomes" id="UP000253472"/>
    </source>
</evidence>
<evidence type="ECO:0000256" key="8">
    <source>
        <dbReference type="ARBA" id="ARBA00022946"/>
    </source>
</evidence>
<organism evidence="16 17">
    <name type="scientific">Candida viswanathii</name>
    <dbReference type="NCBI Taxonomy" id="5486"/>
    <lineage>
        <taxon>Eukaryota</taxon>
        <taxon>Fungi</taxon>
        <taxon>Dikarya</taxon>
        <taxon>Ascomycota</taxon>
        <taxon>Saccharomycotina</taxon>
        <taxon>Pichiomycetes</taxon>
        <taxon>Debaryomycetaceae</taxon>
        <taxon>Candida/Lodderomyces clade</taxon>
        <taxon>Candida</taxon>
    </lineage>
</organism>
<proteinExistence type="inferred from homology"/>
<dbReference type="GO" id="GO:0005524">
    <property type="term" value="F:ATP binding"/>
    <property type="evidence" value="ECO:0007669"/>
    <property type="project" value="UniProtKB-KW"/>
</dbReference>
<evidence type="ECO:0000256" key="5">
    <source>
        <dbReference type="ARBA" id="ARBA00022792"/>
    </source>
</evidence>
<dbReference type="InterPro" id="IPR007379">
    <property type="entry name" value="Tim44-like_dom"/>
</dbReference>
<keyword evidence="7 13" id="KW-0653">Protein transport</keyword>
<evidence type="ECO:0000256" key="9">
    <source>
        <dbReference type="ARBA" id="ARBA00023010"/>
    </source>
</evidence>
<dbReference type="InterPro" id="IPR032710">
    <property type="entry name" value="NTF2-like_dom_sf"/>
</dbReference>
<evidence type="ECO:0000256" key="14">
    <source>
        <dbReference type="SAM" id="Coils"/>
    </source>
</evidence>
<evidence type="ECO:0000256" key="11">
    <source>
        <dbReference type="ARBA" id="ARBA00023136"/>
    </source>
</evidence>
<keyword evidence="3 13" id="KW-0813">Transport</keyword>
<dbReference type="AlphaFoldDB" id="A0A367XLY7"/>
<keyword evidence="4" id="KW-0547">Nucleotide-binding</keyword>
<dbReference type="FunFam" id="3.10.450.240:FF:000002">
    <property type="entry name" value="Mitochondrial import inner membrane translocase subunit TIM44"/>
    <property type="match status" value="1"/>
</dbReference>
<comment type="subcellular location">
    <subcellularLocation>
        <location evidence="1">Mitochondrion inner membrane</location>
        <topology evidence="1">Peripheral membrane protein</topology>
    </subcellularLocation>
</comment>
<dbReference type="PIRSF" id="PIRSF037871">
    <property type="entry name" value="TIM44"/>
    <property type="match status" value="1"/>
</dbReference>
<dbReference type="PANTHER" id="PTHR10721:SF1">
    <property type="entry name" value="MITOCHONDRIAL IMPORT INNER MEMBRANE TRANSLOCASE SUBUNIT TIM44"/>
    <property type="match status" value="1"/>
</dbReference>
<gene>
    <name evidence="16" type="primary">TIM44_1</name>
    <name evidence="16" type="ORF">Cantr_04840</name>
</gene>
<keyword evidence="6" id="KW-0067">ATP-binding</keyword>
<comment type="function">
    <text evidence="13">Essential component of the PAM complex, a complex required for the translocation of transit peptide-containing proteins from the inner membrane into the mitochondrial matrix in an ATP-dependent manner.</text>
</comment>
<evidence type="ECO:0000256" key="4">
    <source>
        <dbReference type="ARBA" id="ARBA00022741"/>
    </source>
</evidence>
<dbReference type="Gene3D" id="3.10.450.240">
    <property type="match status" value="1"/>
</dbReference>
<evidence type="ECO:0000259" key="15">
    <source>
        <dbReference type="SMART" id="SM00978"/>
    </source>
</evidence>
<dbReference type="Pfam" id="PF04280">
    <property type="entry name" value="Tim44"/>
    <property type="match status" value="1"/>
</dbReference>
<evidence type="ECO:0000313" key="16">
    <source>
        <dbReference type="EMBL" id="RCK54578.1"/>
    </source>
</evidence>
<evidence type="ECO:0000256" key="6">
    <source>
        <dbReference type="ARBA" id="ARBA00022840"/>
    </source>
</evidence>
<dbReference type="EMBL" id="QLNQ01000030">
    <property type="protein sequence ID" value="RCK54578.1"/>
    <property type="molecule type" value="Genomic_DNA"/>
</dbReference>
<keyword evidence="8" id="KW-0809">Transit peptide</keyword>
<keyword evidence="5 13" id="KW-0999">Mitochondrion inner membrane</keyword>
<comment type="caution">
    <text evidence="16">The sequence shown here is derived from an EMBL/GenBank/DDBJ whole genome shotgun (WGS) entry which is preliminary data.</text>
</comment>
<evidence type="ECO:0000256" key="7">
    <source>
        <dbReference type="ARBA" id="ARBA00022927"/>
    </source>
</evidence>
<keyword evidence="17" id="KW-1185">Reference proteome</keyword>
<feature type="domain" description="Tim44-like" evidence="15">
    <location>
        <begin position="271"/>
        <end position="425"/>
    </location>
</feature>
<evidence type="ECO:0000256" key="2">
    <source>
        <dbReference type="ARBA" id="ARBA00009597"/>
    </source>
</evidence>
<protein>
    <recommendedName>
        <fullName evidence="12 13">Mitochondrial import inner membrane translocase subunit TIM44</fullName>
    </recommendedName>
</protein>
<evidence type="ECO:0000256" key="13">
    <source>
        <dbReference type="PIRNR" id="PIRNR037871"/>
    </source>
</evidence>
<feature type="coiled-coil region" evidence="14">
    <location>
        <begin position="56"/>
        <end position="83"/>
    </location>
</feature>
<dbReference type="PANTHER" id="PTHR10721">
    <property type="entry name" value="MITOCHONDRIAL IMPORT INNER MEMBRANE TRANSLOCASE SUBUNIT TIM44"/>
    <property type="match status" value="1"/>
</dbReference>
<dbReference type="GO" id="GO:0005743">
    <property type="term" value="C:mitochondrial inner membrane"/>
    <property type="evidence" value="ECO:0007669"/>
    <property type="project" value="UniProtKB-SubCell"/>
</dbReference>
<sequence>MLRSTIIKRNPLLVPANTTVGPIVLSATRSFHYSHVNYNDKPPSSDSPMKVFFDTFKSEVKKSNELKENIKALQDESGRMAESEAFKRAKEAYAKAQLGSTAAGKVLKKSAEAVGDVAYKAWESPVGKGVRTGVKVTADVADKAFEPVRQTQVYKDVSEVIDDGSSTAYGGFLTKEQREALRQKELEKKKKLGYQGPVKENEEAGGALVATEHKATGPSLGEKWEDFKLKSPVGRGIAYLQEKWEESENGLIALIRTIIEKVTGFFSETEQAKVVRQLKLMDPSFRLTDFQRTLTNYIVPEVVDAYVKNDAKVLKEWLSEAPYNVWEANNKQFIQQGLFSDSRVLDIRGVDIVTCKSLQPNDVPVVVVSCRAQEIHLYRKAKTGEIAAGTEDHIQLSTYAMVLTRIPEEFDNKTTEGWKIVEFARGGSRPFH</sequence>
<comment type="similarity">
    <text evidence="2 13">Belongs to the Tim44 family.</text>
</comment>
<evidence type="ECO:0000256" key="12">
    <source>
        <dbReference type="ARBA" id="ARBA00074309"/>
    </source>
</evidence>
<evidence type="ECO:0000256" key="10">
    <source>
        <dbReference type="ARBA" id="ARBA00023128"/>
    </source>
</evidence>
<dbReference type="OrthoDB" id="10265990at2759"/>
<dbReference type="GO" id="GO:0030150">
    <property type="term" value="P:protein import into mitochondrial matrix"/>
    <property type="evidence" value="ECO:0007669"/>
    <property type="project" value="InterPro"/>
</dbReference>
<keyword evidence="11 13" id="KW-0472">Membrane</keyword>
<reference evidence="16 17" key="1">
    <citation type="submission" date="2018-06" db="EMBL/GenBank/DDBJ databases">
        <title>Whole genome sequencing of Candida tropicalis (genome annotated by CSBL at Korea University).</title>
        <authorList>
            <person name="Ahn J."/>
        </authorList>
    </citation>
    <scope>NUCLEOTIDE SEQUENCE [LARGE SCALE GENOMIC DNA]</scope>
    <source>
        <strain evidence="16 17">ATCC 20962</strain>
    </source>
</reference>
<dbReference type="SUPFAM" id="SSF54427">
    <property type="entry name" value="NTF2-like"/>
    <property type="match status" value="1"/>
</dbReference>
<dbReference type="STRING" id="5486.A0A367XLY7"/>
<keyword evidence="10 13" id="KW-0496">Mitochondrion</keyword>